<feature type="chain" id="PRO_5035313360" description="NnrU domain-containing protein" evidence="1">
    <location>
        <begin position="23"/>
        <end position="120"/>
    </location>
</feature>
<gene>
    <name evidence="2" type="ORF">Vretifemale_12140</name>
</gene>
<sequence>MHNWPGAGVFWLVMLLHQLTRSRQPVYVTRLDSEGTWAAVDRNSCLLLSSLGPLLTFGGLLAVLTDDGFRQQRAMALRRVSVVWPCLTQFVMTLLQPPVALGSSWWLGPLASVVLALSNQ</sequence>
<feature type="non-terminal residue" evidence="2">
    <location>
        <position position="120"/>
    </location>
</feature>
<keyword evidence="3" id="KW-1185">Reference proteome</keyword>
<keyword evidence="1" id="KW-0732">Signal</keyword>
<feature type="signal peptide" evidence="1">
    <location>
        <begin position="1"/>
        <end position="22"/>
    </location>
</feature>
<dbReference type="Proteomes" id="UP000747110">
    <property type="component" value="Unassembled WGS sequence"/>
</dbReference>
<evidence type="ECO:0008006" key="4">
    <source>
        <dbReference type="Google" id="ProtNLM"/>
    </source>
</evidence>
<comment type="caution">
    <text evidence="2">The sequence shown here is derived from an EMBL/GenBank/DDBJ whole genome shotgun (WGS) entry which is preliminary data.</text>
</comment>
<name>A0A8J4FT55_9CHLO</name>
<accession>A0A8J4FT55</accession>
<proteinExistence type="predicted"/>
<protein>
    <recommendedName>
        <fullName evidence="4">NnrU domain-containing protein</fullName>
    </recommendedName>
</protein>
<dbReference type="EMBL" id="BNCP01000026">
    <property type="protein sequence ID" value="GIL83306.1"/>
    <property type="molecule type" value="Genomic_DNA"/>
</dbReference>
<dbReference type="AlphaFoldDB" id="A0A8J4FT55"/>
<evidence type="ECO:0000313" key="3">
    <source>
        <dbReference type="Proteomes" id="UP000747110"/>
    </source>
</evidence>
<evidence type="ECO:0000256" key="1">
    <source>
        <dbReference type="SAM" id="SignalP"/>
    </source>
</evidence>
<evidence type="ECO:0000313" key="2">
    <source>
        <dbReference type="EMBL" id="GIL83306.1"/>
    </source>
</evidence>
<organism evidence="2 3">
    <name type="scientific">Volvox reticuliferus</name>
    <dbReference type="NCBI Taxonomy" id="1737510"/>
    <lineage>
        <taxon>Eukaryota</taxon>
        <taxon>Viridiplantae</taxon>
        <taxon>Chlorophyta</taxon>
        <taxon>core chlorophytes</taxon>
        <taxon>Chlorophyceae</taxon>
        <taxon>CS clade</taxon>
        <taxon>Chlamydomonadales</taxon>
        <taxon>Volvocaceae</taxon>
        <taxon>Volvox</taxon>
    </lineage>
</organism>
<reference evidence="2" key="1">
    <citation type="journal article" date="2021" name="Proc. Natl. Acad. Sci. U.S.A.">
        <title>Three genomes in the algal genus Volvox reveal the fate of a haploid sex-determining region after a transition to homothallism.</title>
        <authorList>
            <person name="Yamamoto K."/>
            <person name="Hamaji T."/>
            <person name="Kawai-Toyooka H."/>
            <person name="Matsuzaki R."/>
            <person name="Takahashi F."/>
            <person name="Nishimura Y."/>
            <person name="Kawachi M."/>
            <person name="Noguchi H."/>
            <person name="Minakuchi Y."/>
            <person name="Umen J.G."/>
            <person name="Toyoda A."/>
            <person name="Nozaki H."/>
        </authorList>
    </citation>
    <scope>NUCLEOTIDE SEQUENCE</scope>
    <source>
        <strain evidence="2">NIES-3786</strain>
    </source>
</reference>